<dbReference type="Gene3D" id="3.40.50.150">
    <property type="entry name" value="Vaccinia Virus protein VP39"/>
    <property type="match status" value="1"/>
</dbReference>
<dbReference type="InterPro" id="IPR029063">
    <property type="entry name" value="SAM-dependent_MTases_sf"/>
</dbReference>
<dbReference type="AlphaFoldDB" id="A0A815M7J0"/>
<feature type="domain" description="Methyltransferase" evidence="1">
    <location>
        <begin position="62"/>
        <end position="132"/>
    </location>
</feature>
<dbReference type="Proteomes" id="UP000663854">
    <property type="component" value="Unassembled WGS sequence"/>
</dbReference>
<dbReference type="InterPro" id="IPR041698">
    <property type="entry name" value="Methyltransf_25"/>
</dbReference>
<reference evidence="3" key="1">
    <citation type="submission" date="2021-02" db="EMBL/GenBank/DDBJ databases">
        <authorList>
            <person name="Nowell W R."/>
        </authorList>
    </citation>
    <scope>NUCLEOTIDE SEQUENCE</scope>
</reference>
<accession>A0A815M7J0</accession>
<comment type="caution">
    <text evidence="3">The sequence shown here is derived from an EMBL/GenBank/DDBJ whole genome shotgun (WGS) entry which is preliminary data.</text>
</comment>
<dbReference type="Pfam" id="PF13649">
    <property type="entry name" value="Methyltransf_25"/>
    <property type="match status" value="1"/>
</dbReference>
<sequence>MSDSPVDQHKTKRNYFTPAISSKYVGTFFNSPLHNEWMSSLIYDSLELQPNHILVDMGCGPGVDPSQGMLDEFRKGSDSNPNIEAVCMDAVTFSQSPQYSSYDRIFMKLMIHLLTDEERLIAFQGFYKQLAPTKGKLLIIRRLHTAEISPFDERTKSLFGNLKVETLFDELKHVGFKQIQQETFTFEYPPNSVKAEDWIYLIENRLWTELSEKNINEQQMKDLIDHVRRQHETPNNFQTIDKATIIKCCVE</sequence>
<organism evidence="3 4">
    <name type="scientific">Rotaria sordida</name>
    <dbReference type="NCBI Taxonomy" id="392033"/>
    <lineage>
        <taxon>Eukaryota</taxon>
        <taxon>Metazoa</taxon>
        <taxon>Spiralia</taxon>
        <taxon>Gnathifera</taxon>
        <taxon>Rotifera</taxon>
        <taxon>Eurotatoria</taxon>
        <taxon>Bdelloidea</taxon>
        <taxon>Philodinida</taxon>
        <taxon>Philodinidae</taxon>
        <taxon>Rotaria</taxon>
    </lineage>
</organism>
<dbReference type="EMBL" id="CAJNOH010001039">
    <property type="protein sequence ID" value="CAF1167331.1"/>
    <property type="molecule type" value="Genomic_DNA"/>
</dbReference>
<dbReference type="EMBL" id="CAJNOL010001790">
    <property type="protein sequence ID" value="CAF1419201.1"/>
    <property type="molecule type" value="Genomic_DNA"/>
</dbReference>
<evidence type="ECO:0000259" key="1">
    <source>
        <dbReference type="Pfam" id="PF13649"/>
    </source>
</evidence>
<evidence type="ECO:0000313" key="4">
    <source>
        <dbReference type="Proteomes" id="UP000663870"/>
    </source>
</evidence>
<dbReference type="SUPFAM" id="SSF53335">
    <property type="entry name" value="S-adenosyl-L-methionine-dependent methyltransferases"/>
    <property type="match status" value="1"/>
</dbReference>
<keyword evidence="4" id="KW-1185">Reference proteome</keyword>
<name>A0A815M7J0_9BILA</name>
<dbReference type="Proteomes" id="UP000663870">
    <property type="component" value="Unassembled WGS sequence"/>
</dbReference>
<evidence type="ECO:0000313" key="3">
    <source>
        <dbReference type="EMBL" id="CAF1419201.1"/>
    </source>
</evidence>
<protein>
    <recommendedName>
        <fullName evidence="1">Methyltransferase domain-containing protein</fullName>
    </recommendedName>
</protein>
<proteinExistence type="predicted"/>
<gene>
    <name evidence="3" type="ORF">JXQ802_LOCUS35753</name>
    <name evidence="2" type="ORF">PYM288_LOCUS23075</name>
</gene>
<evidence type="ECO:0000313" key="2">
    <source>
        <dbReference type="EMBL" id="CAF1167331.1"/>
    </source>
</evidence>